<reference evidence="3 4" key="1">
    <citation type="submission" date="2020-04" db="EMBL/GenBank/DDBJ databases">
        <title>Description of novel Gluconacetobacter.</title>
        <authorList>
            <person name="Sombolestani A."/>
        </authorList>
    </citation>
    <scope>NUCLEOTIDE SEQUENCE [LARGE SCALE GENOMIC DNA]</scope>
    <source>
        <strain evidence="3 4">LMG 27802</strain>
    </source>
</reference>
<name>A0A7W4K7V2_9PROT</name>
<evidence type="ECO:0000259" key="1">
    <source>
        <dbReference type="Pfam" id="PF00425"/>
    </source>
</evidence>
<dbReference type="InterPro" id="IPR015890">
    <property type="entry name" value="Chorismate_C"/>
</dbReference>
<evidence type="ECO:0000259" key="2">
    <source>
        <dbReference type="Pfam" id="PF04715"/>
    </source>
</evidence>
<dbReference type="PANTHER" id="PTHR11236:SF18">
    <property type="entry name" value="AMINODEOXYCHORISMATE SYNTHASE"/>
    <property type="match status" value="1"/>
</dbReference>
<evidence type="ECO:0000313" key="3">
    <source>
        <dbReference type="EMBL" id="MBB2202002.1"/>
    </source>
</evidence>
<organism evidence="3 4">
    <name type="scientific">Gluconacetobacter tumulisoli</name>
    <dbReference type="NCBI Taxonomy" id="1286189"/>
    <lineage>
        <taxon>Bacteria</taxon>
        <taxon>Pseudomonadati</taxon>
        <taxon>Pseudomonadota</taxon>
        <taxon>Alphaproteobacteria</taxon>
        <taxon>Acetobacterales</taxon>
        <taxon>Acetobacteraceae</taxon>
        <taxon>Gluconacetobacter</taxon>
    </lineage>
</organism>
<dbReference type="SUPFAM" id="SSF56322">
    <property type="entry name" value="ADC synthase"/>
    <property type="match status" value="1"/>
</dbReference>
<dbReference type="InterPro" id="IPR005801">
    <property type="entry name" value="ADC_synthase"/>
</dbReference>
<gene>
    <name evidence="3" type="ORF">HLH28_10515</name>
</gene>
<feature type="domain" description="Anthranilate synthase component I N-terminal" evidence="2">
    <location>
        <begin position="12"/>
        <end position="148"/>
    </location>
</feature>
<proteinExistence type="predicted"/>
<dbReference type="Pfam" id="PF00425">
    <property type="entry name" value="Chorismate_bind"/>
    <property type="match status" value="1"/>
</dbReference>
<protein>
    <submittedName>
        <fullName evidence="3">Anthranilate synthase component I family protein</fullName>
    </submittedName>
</protein>
<dbReference type="GO" id="GO:0000162">
    <property type="term" value="P:L-tryptophan biosynthetic process"/>
    <property type="evidence" value="ECO:0007669"/>
    <property type="project" value="TreeGrafter"/>
</dbReference>
<dbReference type="GO" id="GO:0005737">
    <property type="term" value="C:cytoplasm"/>
    <property type="evidence" value="ECO:0007669"/>
    <property type="project" value="TreeGrafter"/>
</dbReference>
<dbReference type="Gene3D" id="3.60.120.10">
    <property type="entry name" value="Anthranilate synthase"/>
    <property type="match status" value="1"/>
</dbReference>
<comment type="caution">
    <text evidence="3">The sequence shown here is derived from an EMBL/GenBank/DDBJ whole genome shotgun (WGS) entry which is preliminary data.</text>
</comment>
<dbReference type="GO" id="GO:0008153">
    <property type="term" value="P:4-aminobenzoate biosynthetic process"/>
    <property type="evidence" value="ECO:0007669"/>
    <property type="project" value="TreeGrafter"/>
</dbReference>
<evidence type="ECO:0000313" key="4">
    <source>
        <dbReference type="Proteomes" id="UP000578030"/>
    </source>
</evidence>
<keyword evidence="4" id="KW-1185">Reference proteome</keyword>
<dbReference type="Proteomes" id="UP000578030">
    <property type="component" value="Unassembled WGS sequence"/>
</dbReference>
<dbReference type="PRINTS" id="PR00095">
    <property type="entry name" value="ANTSNTHASEI"/>
</dbReference>
<feature type="domain" description="Chorismate-utilising enzyme C-terminal" evidence="1">
    <location>
        <begin position="191"/>
        <end position="446"/>
    </location>
</feature>
<dbReference type="AlphaFoldDB" id="A0A7W4K7V2"/>
<dbReference type="InterPro" id="IPR006805">
    <property type="entry name" value="Anth_synth_I_N"/>
</dbReference>
<accession>A0A7W4K7V2</accession>
<sequence length="465" mass="49556">MTAPHTIELPWRDPDDVLWSWREEPWLACLDSGGEIGPRARWTVLCRRPVHVVDWRRGGSCRVDGMPVHGAGEEIDPLAVLRGLLPPRIPVGDWPFAGGLIGFAGYAMGQELEGVATRHAPDPAHPDLAAGCYDHALLFDRIARRVHLATIRAEPGPLFARARADWGAIGAAPPPTSLPNLRFVPDQPSGDYVAAVARAVERIAAGDIFQVNITGRMTAARPPGLADIDIYRALRRASPAPFGAWLACGPGFGLLSASPERFVHLSADGALGTRPIKGTRPRGATADEDAALCAELAADDKERAENLMIVDLMRNDLGRVARIGSVHVPELLAVEQFAHVHHLVSEVRALLAPGRDAFDLLRATLPPGSVTGAPKHRAMQIIDELEASARHAYCGAVFRIGTDGAMDSSVIIRALATTPDGIEAAAGGGITILSDPEQEYAEMCLKIAPLLSLFGDRPPGGRAAS</sequence>
<dbReference type="GO" id="GO:0046820">
    <property type="term" value="F:4-amino-4-deoxychorismate synthase activity"/>
    <property type="evidence" value="ECO:0007669"/>
    <property type="project" value="TreeGrafter"/>
</dbReference>
<dbReference type="EMBL" id="JABEQM010000007">
    <property type="protein sequence ID" value="MBB2202002.1"/>
    <property type="molecule type" value="Genomic_DNA"/>
</dbReference>
<dbReference type="Pfam" id="PF04715">
    <property type="entry name" value="Anth_synt_I_N"/>
    <property type="match status" value="1"/>
</dbReference>
<dbReference type="PANTHER" id="PTHR11236">
    <property type="entry name" value="AMINOBENZOATE/ANTHRANILATE SYNTHASE"/>
    <property type="match status" value="1"/>
</dbReference>
<dbReference type="InterPro" id="IPR019999">
    <property type="entry name" value="Anth_synth_I-like"/>
</dbReference>